<dbReference type="Gene3D" id="3.40.50.300">
    <property type="entry name" value="P-loop containing nucleotide triphosphate hydrolases"/>
    <property type="match status" value="1"/>
</dbReference>
<dbReference type="SUPFAM" id="SSF52540">
    <property type="entry name" value="P-loop containing nucleoside triphosphate hydrolases"/>
    <property type="match status" value="1"/>
</dbReference>
<name>A0ABU3RR39_9MICO</name>
<reference evidence="1 2" key="1">
    <citation type="submission" date="2023-09" db="EMBL/GenBank/DDBJ databases">
        <title>Microbacterium fusihabitans sp. nov., Microbacterium phycihabitans sp. nov., and Microbacterium cervinum sp. nov., isolated from dried seaweeds of beach.</title>
        <authorList>
            <person name="Lee S.D."/>
        </authorList>
    </citation>
    <scope>NUCLEOTIDE SEQUENCE [LARGE SCALE GENOMIC DNA]</scope>
    <source>
        <strain evidence="1 2">KSW2-21</strain>
    </source>
</reference>
<gene>
    <name evidence="1" type="ORF">RWH43_00780</name>
</gene>
<protein>
    <recommendedName>
        <fullName evidence="3">AAA+ ATPase domain-containing protein</fullName>
    </recommendedName>
</protein>
<evidence type="ECO:0000313" key="1">
    <source>
        <dbReference type="EMBL" id="MDU0325278.1"/>
    </source>
</evidence>
<organism evidence="1 2">
    <name type="scientific">Microbacterium algihabitans</name>
    <dbReference type="NCBI Taxonomy" id="3075992"/>
    <lineage>
        <taxon>Bacteria</taxon>
        <taxon>Bacillati</taxon>
        <taxon>Actinomycetota</taxon>
        <taxon>Actinomycetes</taxon>
        <taxon>Micrococcales</taxon>
        <taxon>Microbacteriaceae</taxon>
        <taxon>Microbacterium</taxon>
    </lineage>
</organism>
<dbReference type="Proteomes" id="UP001256673">
    <property type="component" value="Unassembled WGS sequence"/>
</dbReference>
<dbReference type="EMBL" id="JAWDIU010000001">
    <property type="protein sequence ID" value="MDU0325278.1"/>
    <property type="molecule type" value="Genomic_DNA"/>
</dbReference>
<keyword evidence="2" id="KW-1185">Reference proteome</keyword>
<comment type="caution">
    <text evidence="1">The sequence shown here is derived from an EMBL/GenBank/DDBJ whole genome shotgun (WGS) entry which is preliminary data.</text>
</comment>
<dbReference type="RefSeq" id="WP_316000405.1">
    <property type="nucleotide sequence ID" value="NZ_JAWDIU010000001.1"/>
</dbReference>
<proteinExistence type="predicted"/>
<evidence type="ECO:0008006" key="3">
    <source>
        <dbReference type="Google" id="ProtNLM"/>
    </source>
</evidence>
<dbReference type="InterPro" id="IPR027417">
    <property type="entry name" value="P-loop_NTPase"/>
</dbReference>
<evidence type="ECO:0000313" key="2">
    <source>
        <dbReference type="Proteomes" id="UP001256673"/>
    </source>
</evidence>
<accession>A0ABU3RR39</accession>
<sequence length="361" mass="37785">MSSCPTVPPLLVDAVGSRVAIDHSGLDPDARAAVESAWRDARSRDVVTADATVVADPSVSRARMLSDLSSAVTQAAIVAGRGKRWMLHAAGLEASDGRVIVLVGASGAGKTTATRTLARRWGYVSDETVGIDLDGTVHPYRKPLSIITDGHEVKVQRAPGDLDLRGLESTRLRVGRIVLLDRRADLRRARLVPVSPAEALTACAPHSSAITSLPRPLHAITRHLDATGGALRAEYTEAEQLLALCDDLDLAAAPIERPPLDDVPLRVAEAAGGPRYRLADAVDSLSFDDGRLAVLTATSAGAGTLRVLAGLAPSLWKAADGATLDALEDAVMHGLGDETAGPAVRGILDQLVEAELLHVEA</sequence>